<keyword evidence="3 4" id="KW-0440">LIM domain</keyword>
<reference evidence="7" key="1">
    <citation type="submission" date="2022-01" db="EMBL/GenBank/DDBJ databases">
        <title>Genome Sequence Resource for Two Populations of Ditylenchus destructor, the Migratory Endoparasitic Phytonematode.</title>
        <authorList>
            <person name="Zhang H."/>
            <person name="Lin R."/>
            <person name="Xie B."/>
        </authorList>
    </citation>
    <scope>NUCLEOTIDE SEQUENCE</scope>
    <source>
        <strain evidence="7">BazhouSP</strain>
    </source>
</reference>
<gene>
    <name evidence="7" type="ORF">DdX_01750</name>
</gene>
<evidence type="ECO:0000256" key="1">
    <source>
        <dbReference type="ARBA" id="ARBA00022723"/>
    </source>
</evidence>
<dbReference type="GO" id="GO:0001725">
    <property type="term" value="C:stress fiber"/>
    <property type="evidence" value="ECO:0007669"/>
    <property type="project" value="TreeGrafter"/>
</dbReference>
<evidence type="ECO:0000256" key="2">
    <source>
        <dbReference type="ARBA" id="ARBA00022833"/>
    </source>
</evidence>
<feature type="compositionally biased region" description="Basic and acidic residues" evidence="5">
    <location>
        <begin position="847"/>
        <end position="866"/>
    </location>
</feature>
<feature type="domain" description="LIM zinc-binding" evidence="6">
    <location>
        <begin position="1585"/>
        <end position="1651"/>
    </location>
</feature>
<dbReference type="GO" id="GO:0051893">
    <property type="term" value="P:regulation of focal adhesion assembly"/>
    <property type="evidence" value="ECO:0007669"/>
    <property type="project" value="TreeGrafter"/>
</dbReference>
<feature type="region of interest" description="Disordered" evidence="5">
    <location>
        <begin position="623"/>
        <end position="686"/>
    </location>
</feature>
<dbReference type="PANTHER" id="PTHR15551">
    <property type="entry name" value="LIM DOMAIN ONLY 7"/>
    <property type="match status" value="1"/>
</dbReference>
<dbReference type="EMBL" id="JAKKPZ010000001">
    <property type="protein sequence ID" value="KAI1729508.1"/>
    <property type="molecule type" value="Genomic_DNA"/>
</dbReference>
<feature type="compositionally biased region" description="Polar residues" evidence="5">
    <location>
        <begin position="452"/>
        <end position="466"/>
    </location>
</feature>
<dbReference type="GO" id="GO:0046872">
    <property type="term" value="F:metal ion binding"/>
    <property type="evidence" value="ECO:0007669"/>
    <property type="project" value="UniProtKB-KW"/>
</dbReference>
<keyword evidence="2 4" id="KW-0862">Zinc</keyword>
<proteinExistence type="predicted"/>
<feature type="region of interest" description="Disordered" evidence="5">
    <location>
        <begin position="1000"/>
        <end position="1068"/>
    </location>
</feature>
<dbReference type="Gene3D" id="2.10.110.10">
    <property type="entry name" value="Cysteine Rich Protein"/>
    <property type="match status" value="1"/>
</dbReference>
<feature type="compositionally biased region" description="Polar residues" evidence="5">
    <location>
        <begin position="1490"/>
        <end position="1509"/>
    </location>
</feature>
<feature type="region of interest" description="Disordered" evidence="5">
    <location>
        <begin position="563"/>
        <end position="609"/>
    </location>
</feature>
<dbReference type="InterPro" id="IPR001781">
    <property type="entry name" value="Znf_LIM"/>
</dbReference>
<feature type="region of interest" description="Disordered" evidence="5">
    <location>
        <begin position="1094"/>
        <end position="1130"/>
    </location>
</feature>
<evidence type="ECO:0000256" key="4">
    <source>
        <dbReference type="PROSITE-ProRule" id="PRU00125"/>
    </source>
</evidence>
<dbReference type="SMART" id="SM00132">
    <property type="entry name" value="LIM"/>
    <property type="match status" value="1"/>
</dbReference>
<dbReference type="CDD" id="cd08368">
    <property type="entry name" value="LIM"/>
    <property type="match status" value="1"/>
</dbReference>
<dbReference type="Pfam" id="PF00412">
    <property type="entry name" value="LIM"/>
    <property type="match status" value="1"/>
</dbReference>
<evidence type="ECO:0000256" key="3">
    <source>
        <dbReference type="ARBA" id="ARBA00023038"/>
    </source>
</evidence>
<evidence type="ECO:0000259" key="6">
    <source>
        <dbReference type="PROSITE" id="PS50023"/>
    </source>
</evidence>
<feature type="region of interest" description="Disordered" evidence="5">
    <location>
        <begin position="159"/>
        <end position="195"/>
    </location>
</feature>
<dbReference type="Proteomes" id="UP001201812">
    <property type="component" value="Unassembled WGS sequence"/>
</dbReference>
<feature type="compositionally biased region" description="Basic and acidic residues" evidence="5">
    <location>
        <begin position="1534"/>
        <end position="1544"/>
    </location>
</feature>
<evidence type="ECO:0000313" key="7">
    <source>
        <dbReference type="EMBL" id="KAI1729508.1"/>
    </source>
</evidence>
<feature type="compositionally biased region" description="Basic and acidic residues" evidence="5">
    <location>
        <begin position="915"/>
        <end position="930"/>
    </location>
</feature>
<feature type="compositionally biased region" description="Low complexity" evidence="5">
    <location>
        <begin position="669"/>
        <end position="678"/>
    </location>
</feature>
<keyword evidence="1 4" id="KW-0479">Metal-binding</keyword>
<name>A0AAD4NM66_9BILA</name>
<comment type="caution">
    <text evidence="7">The sequence shown here is derived from an EMBL/GenBank/DDBJ whole genome shotgun (WGS) entry which is preliminary data.</text>
</comment>
<feature type="compositionally biased region" description="Polar residues" evidence="5">
    <location>
        <begin position="1517"/>
        <end position="1533"/>
    </location>
</feature>
<dbReference type="PROSITE" id="PS00478">
    <property type="entry name" value="LIM_DOMAIN_1"/>
    <property type="match status" value="1"/>
</dbReference>
<dbReference type="PROSITE" id="PS50023">
    <property type="entry name" value="LIM_DOMAIN_2"/>
    <property type="match status" value="1"/>
</dbReference>
<dbReference type="GO" id="GO:0051496">
    <property type="term" value="P:positive regulation of stress fiber assembly"/>
    <property type="evidence" value="ECO:0007669"/>
    <property type="project" value="TreeGrafter"/>
</dbReference>
<feature type="compositionally biased region" description="Basic and acidic residues" evidence="5">
    <location>
        <begin position="1028"/>
        <end position="1040"/>
    </location>
</feature>
<evidence type="ECO:0000256" key="5">
    <source>
        <dbReference type="SAM" id="MobiDB-lite"/>
    </source>
</evidence>
<dbReference type="GO" id="GO:0032034">
    <property type="term" value="F:myosin II head/neck binding"/>
    <property type="evidence" value="ECO:0007669"/>
    <property type="project" value="TreeGrafter"/>
</dbReference>
<organism evidence="7 8">
    <name type="scientific">Ditylenchus destructor</name>
    <dbReference type="NCBI Taxonomy" id="166010"/>
    <lineage>
        <taxon>Eukaryota</taxon>
        <taxon>Metazoa</taxon>
        <taxon>Ecdysozoa</taxon>
        <taxon>Nematoda</taxon>
        <taxon>Chromadorea</taxon>
        <taxon>Rhabditida</taxon>
        <taxon>Tylenchina</taxon>
        <taxon>Tylenchomorpha</taxon>
        <taxon>Sphaerularioidea</taxon>
        <taxon>Anguinidae</taxon>
        <taxon>Anguininae</taxon>
        <taxon>Ditylenchus</taxon>
    </lineage>
</organism>
<feature type="compositionally biased region" description="Polar residues" evidence="5">
    <location>
        <begin position="806"/>
        <end position="842"/>
    </location>
</feature>
<feature type="region of interest" description="Disordered" evidence="5">
    <location>
        <begin position="1490"/>
        <end position="1544"/>
    </location>
</feature>
<feature type="compositionally biased region" description="Basic and acidic residues" evidence="5">
    <location>
        <begin position="1007"/>
        <end position="1020"/>
    </location>
</feature>
<feature type="compositionally biased region" description="Basic and acidic residues" evidence="5">
    <location>
        <begin position="1095"/>
        <end position="1126"/>
    </location>
</feature>
<feature type="compositionally biased region" description="Polar residues" evidence="5">
    <location>
        <begin position="651"/>
        <end position="663"/>
    </location>
</feature>
<sequence length="1659" mass="186799">MPIALNKRLNSNSTLINVNVKWKSHLNNKSANQKLKSIPEVEDDTDLLNSEAKQPLLIPLLGSSSSISDDDAKTLNMRKEIKPSRKKVFEMNKMKHGIEALFPACGKAKFNKLEENVLIDFGNDPEVEREQLYGLCSLPRNGAVEKQTPTSYNLMEIPRPKFVKEPREDNSKRIPKSHNQESQHESIPGQSSVSSSNCLEQPLSLAKICLNSTEVLKSDNSAQEHMKNQRSYRSRVEINSQLKKTVVSEVNSQHARNPPLSNLDISPKATKSNTIYELEKAREKMQNGLTSVATELIKGPIPNTFANTDFTTKVEEKPKRKFGQVSAELVRLQPSSSSILSREWPMTYETCDKLRSVVKVEDNCIDAPIWSRRSRAMPSTYYTRRREQLKLEAGGLGNSFTLPSYYRRVTGSQNHIRSKSADEAETKSILRIFVGPDLNGNLSNAKQKDSKAPSTPNASSFESTNLASPQSFVDIREVFNRETPNVRQFVRRIERSPSPLAEKTRAKSQPLPLLIRRKSTAANSEGTFFNKNNTIQNRERETVSTTSIEVELYREQSINVSASCTVPHKDNSTPRSRSSGPVATRRKQIPFARMPSLPSSPPPPVITGSSHQFRVVEINLDDTSEPAPRSLHTPPKNFDTGLPLLNRRLRSTSAHGINSNTRNPAFPRSSSSTPSSNSINQNLPTSARSQGTTLYQQFKQNKFTNGAFSKSINSEGNLVSNRESAGLLYSSSKKSGESQQQKLPLSYSSNSSSSPPLPLSSGSLFNTSNNSSSGVGSSVSPSLSTISAKSGRSSSGGGTEEHDSIPNISTGSFSMASEKQQQSLNSSRPASILSPTGSSSSDYRVVAMDERPDPGKLDDFIPEVERNPPSPTSARSASSGFYTWRQRELKSADGGYIRPDSQTQLIRNYALHIDSDSCDKPENGDEDNSRLFRTPESSPHSSARRSEFDDSFRTAKSFSLQMKDANGNRAETLEEQQNERIVVSPDVEVQFLSYNSSELGQHPFDYSTKKEASVPNKEESGEILSQETEAKGLPEEERNQRGSTSSLGSEACETETVTTQSGEYILEERPRSRNSEIFWKREKKPFLWESVDLGDNIKGKPHQDRTDFLKFEDNQEERSDNRKSPAPEDLETIQEVPDEVLNVQIVEKQEVLPIREKNYDRIHEPNERRLSYPTIGQARFKQIKDQIERKTRSEAPGTPPHRRKWDLDKELNQVHILYRQNELGEEENSHIKEIKPICKDKKYGDKWTEIEVLVDVHTTSDLKQTSFQDESEIPIIMETLTPKSDFPIPIKVHREDLDSRPTPVPRTRIRQPSVDNYTRSYRPRPLGGLWPEIRGDYNTRPVKIREEYTRFFKEEEVRISETSYKFYDKDGIEIGGCWGHLGGGLGRGVAMAVEGGQEIDLLSPDTREWRQFIAEQRLPNPGISSSRNRIDADSKFRIIHPHSRDYPARSDRPKWLSQDQANVTRPIIQTLDRPATNGLSKSHNEEFSTNGGYFSLGSANRRATTSQPDGYQMRPYEQSNNTVNPPQTQQRVQWSDRKTKNEAQFKDTEVFPEKSVRIESKMPAGQKIDRNNKEEKQIMTVSGRHRCSHCGIELGRGAAMIVESLNLFYHLSCFRCFVCNMPLGSGQRGADVRVRGSKLHCQKCYFTEERITGVKMSQI</sequence>
<feature type="region of interest" description="Disordered" evidence="5">
    <location>
        <begin position="441"/>
        <end position="466"/>
    </location>
</feature>
<feature type="region of interest" description="Disordered" evidence="5">
    <location>
        <begin position="730"/>
        <end position="881"/>
    </location>
</feature>
<feature type="region of interest" description="Disordered" evidence="5">
    <location>
        <begin position="915"/>
        <end position="951"/>
    </location>
</feature>
<feature type="compositionally biased region" description="Low complexity" evidence="5">
    <location>
        <begin position="730"/>
        <end position="793"/>
    </location>
</feature>
<dbReference type="PANTHER" id="PTHR15551:SF3">
    <property type="entry name" value="LIM AND CALPONIN HOMOLOGY DOMAINS-CONTAINING PROTEIN 1"/>
    <property type="match status" value="1"/>
</dbReference>
<protein>
    <submittedName>
        <fullName evidence="7">LIM domain-containing protein</fullName>
    </submittedName>
</protein>
<evidence type="ECO:0000313" key="8">
    <source>
        <dbReference type="Proteomes" id="UP001201812"/>
    </source>
</evidence>
<keyword evidence="8" id="KW-1185">Reference proteome</keyword>
<accession>A0AAD4NM66</accession>
<feature type="compositionally biased region" description="Basic and acidic residues" evidence="5">
    <location>
        <begin position="159"/>
        <end position="184"/>
    </location>
</feature>